<evidence type="ECO:0000259" key="12">
    <source>
        <dbReference type="PROSITE" id="PS50928"/>
    </source>
</evidence>
<evidence type="ECO:0000256" key="8">
    <source>
        <dbReference type="ARBA" id="ARBA00022989"/>
    </source>
</evidence>
<evidence type="ECO:0000256" key="11">
    <source>
        <dbReference type="RuleBase" id="RU365097"/>
    </source>
</evidence>
<evidence type="ECO:0000256" key="2">
    <source>
        <dbReference type="ARBA" id="ARBA00004651"/>
    </source>
</evidence>
<protein>
    <recommendedName>
        <fullName evidence="11">Molybdenum transport system permease</fullName>
    </recommendedName>
</protein>
<comment type="caution">
    <text evidence="13">The sequence shown here is derived from an EMBL/GenBank/DDBJ whole genome shotgun (WGS) entry which is preliminary data.</text>
</comment>
<comment type="similarity">
    <text evidence="3 11">Belongs to the binding-protein-dependent transport system permease family. CysTW subfamily.</text>
</comment>
<organism evidence="13 14">
    <name type="scientific">Dokdonella soli</name>
    <dbReference type="NCBI Taxonomy" id="529810"/>
    <lineage>
        <taxon>Bacteria</taxon>
        <taxon>Pseudomonadati</taxon>
        <taxon>Pseudomonadota</taxon>
        <taxon>Gammaproteobacteria</taxon>
        <taxon>Lysobacterales</taxon>
        <taxon>Rhodanobacteraceae</taxon>
        <taxon>Dokdonella</taxon>
    </lineage>
</organism>
<keyword evidence="5" id="KW-1003">Cell membrane</keyword>
<dbReference type="InterPro" id="IPR035906">
    <property type="entry name" value="MetI-like_sf"/>
</dbReference>
<dbReference type="CDD" id="cd06261">
    <property type="entry name" value="TM_PBP2"/>
    <property type="match status" value="1"/>
</dbReference>
<feature type="domain" description="ABC transmembrane type-1" evidence="12">
    <location>
        <begin position="17"/>
        <end position="221"/>
    </location>
</feature>
<dbReference type="SUPFAM" id="SSF161098">
    <property type="entry name" value="MetI-like"/>
    <property type="match status" value="1"/>
</dbReference>
<dbReference type="Gene3D" id="1.10.3720.10">
    <property type="entry name" value="MetI-like"/>
    <property type="match status" value="1"/>
</dbReference>
<evidence type="ECO:0000256" key="9">
    <source>
        <dbReference type="ARBA" id="ARBA00023136"/>
    </source>
</evidence>
<evidence type="ECO:0000256" key="7">
    <source>
        <dbReference type="ARBA" id="ARBA00022692"/>
    </source>
</evidence>
<dbReference type="NCBIfam" id="TIGR02141">
    <property type="entry name" value="modB_ABC"/>
    <property type="match status" value="1"/>
</dbReference>
<dbReference type="PANTHER" id="PTHR30183">
    <property type="entry name" value="MOLYBDENUM TRANSPORT SYSTEM PERMEASE PROTEIN MODB"/>
    <property type="match status" value="1"/>
</dbReference>
<keyword evidence="7 10" id="KW-0812">Transmembrane</keyword>
<evidence type="ECO:0000256" key="4">
    <source>
        <dbReference type="ARBA" id="ARBA00022448"/>
    </source>
</evidence>
<evidence type="ECO:0000256" key="5">
    <source>
        <dbReference type="ARBA" id="ARBA00022475"/>
    </source>
</evidence>
<dbReference type="InterPro" id="IPR000515">
    <property type="entry name" value="MetI-like"/>
</dbReference>
<feature type="transmembrane region" description="Helical" evidence="10">
    <location>
        <begin position="206"/>
        <end position="225"/>
    </location>
</feature>
<keyword evidence="8 10" id="KW-1133">Transmembrane helix</keyword>
<accession>A0ABN1IXJ2</accession>
<evidence type="ECO:0000256" key="1">
    <source>
        <dbReference type="ARBA" id="ARBA00002949"/>
    </source>
</evidence>
<dbReference type="Pfam" id="PF00528">
    <property type="entry name" value="BPD_transp_1"/>
    <property type="match status" value="1"/>
</dbReference>
<gene>
    <name evidence="13" type="primary">modB</name>
    <name evidence="13" type="ORF">GCM10009105_35400</name>
</gene>
<dbReference type="EMBL" id="BAAAEU010000025">
    <property type="protein sequence ID" value="GAA0723406.1"/>
    <property type="molecule type" value="Genomic_DNA"/>
</dbReference>
<evidence type="ECO:0000313" key="13">
    <source>
        <dbReference type="EMBL" id="GAA0723406.1"/>
    </source>
</evidence>
<evidence type="ECO:0000313" key="14">
    <source>
        <dbReference type="Proteomes" id="UP001501523"/>
    </source>
</evidence>
<dbReference type="PANTHER" id="PTHR30183:SF3">
    <property type="entry name" value="MOLYBDENUM TRANSPORT SYSTEM PERMEASE PROTEIN MODB"/>
    <property type="match status" value="1"/>
</dbReference>
<proteinExistence type="inferred from homology"/>
<comment type="subcellular location">
    <subcellularLocation>
        <location evidence="11">Cell inner membrane</location>
        <topology evidence="11">Multi-pass membrane protein</topology>
    </subcellularLocation>
    <subcellularLocation>
        <location evidence="2 10">Cell membrane</location>
        <topology evidence="2 10">Multi-pass membrane protein</topology>
    </subcellularLocation>
</comment>
<evidence type="ECO:0000256" key="10">
    <source>
        <dbReference type="RuleBase" id="RU363032"/>
    </source>
</evidence>
<sequence length="237" mass="25056">MRTHVVNALAPDEWQALALSLRVGLLSVLGALPFALALAWLLSRRRFPGRLLIEALLFLPLILPPVVTGYALLALFGTHGPLGEWLGSIGVVVAFRWTGAVIAAAVMGFPLLVLSIRVAFDNVDRRLEDAAETLGARAWRRFATITLPLSLRGIAAGCVLAFARAFGEFGATISFVSNIPGETRTLPIAIYELLNTPGGMPGVHRLALVSLIVAFAAAATAAAMAGGAPWRRSARDG</sequence>
<keyword evidence="6 11" id="KW-0500">Molybdenum</keyword>
<feature type="transmembrane region" description="Helical" evidence="10">
    <location>
        <begin position="97"/>
        <end position="120"/>
    </location>
</feature>
<name>A0ABN1IXJ2_9GAMM</name>
<dbReference type="Proteomes" id="UP001501523">
    <property type="component" value="Unassembled WGS sequence"/>
</dbReference>
<feature type="transmembrane region" description="Helical" evidence="10">
    <location>
        <begin position="55"/>
        <end position="77"/>
    </location>
</feature>
<reference evidence="13 14" key="1">
    <citation type="journal article" date="2019" name="Int. J. Syst. Evol. Microbiol.">
        <title>The Global Catalogue of Microorganisms (GCM) 10K type strain sequencing project: providing services to taxonomists for standard genome sequencing and annotation.</title>
        <authorList>
            <consortium name="The Broad Institute Genomics Platform"/>
            <consortium name="The Broad Institute Genome Sequencing Center for Infectious Disease"/>
            <person name="Wu L."/>
            <person name="Ma J."/>
        </authorList>
    </citation>
    <scope>NUCLEOTIDE SEQUENCE [LARGE SCALE GENOMIC DNA]</scope>
    <source>
        <strain evidence="13 14">JCM 15421</strain>
    </source>
</reference>
<dbReference type="InterPro" id="IPR011867">
    <property type="entry name" value="ModB_ABC"/>
</dbReference>
<keyword evidence="11" id="KW-0997">Cell inner membrane</keyword>
<evidence type="ECO:0000256" key="6">
    <source>
        <dbReference type="ARBA" id="ARBA00022505"/>
    </source>
</evidence>
<evidence type="ECO:0000256" key="3">
    <source>
        <dbReference type="ARBA" id="ARBA00007069"/>
    </source>
</evidence>
<dbReference type="PROSITE" id="PS50928">
    <property type="entry name" value="ABC_TM1"/>
    <property type="match status" value="1"/>
</dbReference>
<feature type="transmembrane region" description="Helical" evidence="10">
    <location>
        <begin position="20"/>
        <end position="43"/>
    </location>
</feature>
<keyword evidence="4 10" id="KW-0813">Transport</keyword>
<keyword evidence="9 10" id="KW-0472">Membrane</keyword>
<feature type="transmembrane region" description="Helical" evidence="10">
    <location>
        <begin position="141"/>
        <end position="163"/>
    </location>
</feature>
<keyword evidence="14" id="KW-1185">Reference proteome</keyword>
<comment type="function">
    <text evidence="1 11">Part of the binding-protein-dependent transport system for molybdenum; probably responsible for the translocation of the substrate across the membrane.</text>
</comment>
<dbReference type="NCBIfam" id="NF006939">
    <property type="entry name" value="PRK09421.1"/>
    <property type="match status" value="1"/>
</dbReference>